<organism evidence="3 4">
    <name type="scientific">Artemisia annua</name>
    <name type="common">Sweet wormwood</name>
    <dbReference type="NCBI Taxonomy" id="35608"/>
    <lineage>
        <taxon>Eukaryota</taxon>
        <taxon>Viridiplantae</taxon>
        <taxon>Streptophyta</taxon>
        <taxon>Embryophyta</taxon>
        <taxon>Tracheophyta</taxon>
        <taxon>Spermatophyta</taxon>
        <taxon>Magnoliopsida</taxon>
        <taxon>eudicotyledons</taxon>
        <taxon>Gunneridae</taxon>
        <taxon>Pentapetalae</taxon>
        <taxon>asterids</taxon>
        <taxon>campanulids</taxon>
        <taxon>Asterales</taxon>
        <taxon>Asteraceae</taxon>
        <taxon>Asteroideae</taxon>
        <taxon>Anthemideae</taxon>
        <taxon>Artemisiinae</taxon>
        <taxon>Artemisia</taxon>
    </lineage>
</organism>
<reference evidence="3 4" key="1">
    <citation type="journal article" date="2018" name="Mol. Plant">
        <title>The genome of Artemisia annua provides insight into the evolution of Asteraceae family and artemisinin biosynthesis.</title>
        <authorList>
            <person name="Shen Q."/>
            <person name="Zhang L."/>
            <person name="Liao Z."/>
            <person name="Wang S."/>
            <person name="Yan T."/>
            <person name="Shi P."/>
            <person name="Liu M."/>
            <person name="Fu X."/>
            <person name="Pan Q."/>
            <person name="Wang Y."/>
            <person name="Lv Z."/>
            <person name="Lu X."/>
            <person name="Zhang F."/>
            <person name="Jiang W."/>
            <person name="Ma Y."/>
            <person name="Chen M."/>
            <person name="Hao X."/>
            <person name="Li L."/>
            <person name="Tang Y."/>
            <person name="Lv G."/>
            <person name="Zhou Y."/>
            <person name="Sun X."/>
            <person name="Brodelius P.E."/>
            <person name="Rose J.K.C."/>
            <person name="Tang K."/>
        </authorList>
    </citation>
    <scope>NUCLEOTIDE SEQUENCE [LARGE SCALE GENOMIC DNA]</scope>
    <source>
        <strain evidence="4">cv. Huhao1</strain>
        <tissue evidence="3">Leaf</tissue>
    </source>
</reference>
<feature type="region of interest" description="Disordered" evidence="1">
    <location>
        <begin position="1"/>
        <end position="38"/>
    </location>
</feature>
<evidence type="ECO:0000256" key="1">
    <source>
        <dbReference type="SAM" id="MobiDB-lite"/>
    </source>
</evidence>
<evidence type="ECO:0000313" key="4">
    <source>
        <dbReference type="Proteomes" id="UP000245207"/>
    </source>
</evidence>
<dbReference type="Proteomes" id="UP000245207">
    <property type="component" value="Unassembled WGS sequence"/>
</dbReference>
<dbReference type="EMBL" id="PKPP01000568">
    <property type="protein sequence ID" value="PWA91150.1"/>
    <property type="molecule type" value="Genomic_DNA"/>
</dbReference>
<evidence type="ECO:0000259" key="2">
    <source>
        <dbReference type="Pfam" id="PF05699"/>
    </source>
</evidence>
<dbReference type="OrthoDB" id="1301613at2759"/>
<protein>
    <recommendedName>
        <fullName evidence="2">HAT C-terminal dimerisation domain-containing protein</fullName>
    </recommendedName>
</protein>
<keyword evidence="4" id="KW-1185">Reference proteome</keyword>
<gene>
    <name evidence="3" type="ORF">CTI12_AA093260</name>
</gene>
<feature type="domain" description="HAT C-terminal dimerisation" evidence="2">
    <location>
        <begin position="33"/>
        <end position="65"/>
    </location>
</feature>
<sequence>MASGANDSPELGATGSSDPHDSNNRSPGDRGDERPFSAGGHVIDTYRASLDPETVQALICGGDWIRKLHGVKKKNKLIRAQTRANSRANRSRAHKRAIRVQTVTKRKETARDIFGRCLGDMRLTFASVYNYTLNDGFVQQPLCWDDMVEL</sequence>
<evidence type="ECO:0000313" key="3">
    <source>
        <dbReference type="EMBL" id="PWA91150.1"/>
    </source>
</evidence>
<proteinExistence type="predicted"/>
<dbReference type="AlphaFoldDB" id="A0A2U1PZF1"/>
<accession>A0A2U1PZF1</accession>
<dbReference type="Pfam" id="PF05699">
    <property type="entry name" value="Dimer_Tnp_hAT"/>
    <property type="match status" value="1"/>
</dbReference>
<dbReference type="InterPro" id="IPR008906">
    <property type="entry name" value="HATC_C_dom"/>
</dbReference>
<dbReference type="GO" id="GO:0046983">
    <property type="term" value="F:protein dimerization activity"/>
    <property type="evidence" value="ECO:0007669"/>
    <property type="project" value="InterPro"/>
</dbReference>
<feature type="compositionally biased region" description="Basic and acidic residues" evidence="1">
    <location>
        <begin position="18"/>
        <end position="35"/>
    </location>
</feature>
<name>A0A2U1PZF1_ARTAN</name>
<comment type="caution">
    <text evidence="3">The sequence shown here is derived from an EMBL/GenBank/DDBJ whole genome shotgun (WGS) entry which is preliminary data.</text>
</comment>